<feature type="compositionally biased region" description="Low complexity" evidence="1">
    <location>
        <begin position="314"/>
        <end position="327"/>
    </location>
</feature>
<dbReference type="Proteomes" id="UP001470230">
    <property type="component" value="Unassembled WGS sequence"/>
</dbReference>
<comment type="caution">
    <text evidence="2">The sequence shown here is derived from an EMBL/GenBank/DDBJ whole genome shotgun (WGS) entry which is preliminary data.</text>
</comment>
<feature type="region of interest" description="Disordered" evidence="1">
    <location>
        <begin position="357"/>
        <end position="431"/>
    </location>
</feature>
<evidence type="ECO:0000313" key="2">
    <source>
        <dbReference type="EMBL" id="KAK8889124.1"/>
    </source>
</evidence>
<gene>
    <name evidence="2" type="ORF">M9Y10_033868</name>
</gene>
<feature type="region of interest" description="Disordered" evidence="1">
    <location>
        <begin position="1"/>
        <end position="36"/>
    </location>
</feature>
<proteinExistence type="predicted"/>
<evidence type="ECO:0000256" key="1">
    <source>
        <dbReference type="SAM" id="MobiDB-lite"/>
    </source>
</evidence>
<organism evidence="2 3">
    <name type="scientific">Tritrichomonas musculus</name>
    <dbReference type="NCBI Taxonomy" id="1915356"/>
    <lineage>
        <taxon>Eukaryota</taxon>
        <taxon>Metamonada</taxon>
        <taxon>Parabasalia</taxon>
        <taxon>Tritrichomonadida</taxon>
        <taxon>Tritrichomonadidae</taxon>
        <taxon>Tritrichomonas</taxon>
    </lineage>
</organism>
<accession>A0ABR2KDC4</accession>
<evidence type="ECO:0000313" key="3">
    <source>
        <dbReference type="Proteomes" id="UP001470230"/>
    </source>
</evidence>
<dbReference type="EMBL" id="JAPFFF010000005">
    <property type="protein sequence ID" value="KAK8889124.1"/>
    <property type="molecule type" value="Genomic_DNA"/>
</dbReference>
<name>A0ABR2KDC4_9EUKA</name>
<reference evidence="2 3" key="1">
    <citation type="submission" date="2024-04" db="EMBL/GenBank/DDBJ databases">
        <title>Tritrichomonas musculus Genome.</title>
        <authorList>
            <person name="Alves-Ferreira E."/>
            <person name="Grigg M."/>
            <person name="Lorenzi H."/>
            <person name="Galac M."/>
        </authorList>
    </citation>
    <scope>NUCLEOTIDE SEQUENCE [LARGE SCALE GENOMIC DNA]</scope>
    <source>
        <strain evidence="2 3">EAF2021</strain>
    </source>
</reference>
<feature type="compositionally biased region" description="Low complexity" evidence="1">
    <location>
        <begin position="357"/>
        <end position="375"/>
    </location>
</feature>
<keyword evidence="3" id="KW-1185">Reference proteome</keyword>
<protein>
    <submittedName>
        <fullName evidence="2">Uncharacterized protein</fullName>
    </submittedName>
</protein>
<feature type="region of interest" description="Disordered" evidence="1">
    <location>
        <begin position="308"/>
        <end position="327"/>
    </location>
</feature>
<sequence>MTRTPTVAPKSRVRDVVMPPEYQPSPARSVSSKSSKHSIVSNASSYAAASAKSVSPEILEELLDTIENNANLYLTHPIELLEDLRIQLERLKEFSKKRSAEPLFNLVNNTYRHSQTTTDEKKQLYILMTNINTVCDPNEMKDLYHKNRDNSRFSKHFLERCYQHFKQTSSSKTLTPKDLPVSLVVQNEFTPRKDIEFAFTCLSNWESSYDGVRRIWELIKNEPDIDLDDYFDSLDFTQKCFLIAGLYSNMRDEKMENLQPIIEDLDSRTMNETKSDRVQREAQRVGEKMNELIKTETPKIKRFNDSTSTSFIRSPASSTSSKVSMASRDIRQSPILLNDSSISSKVPLKAAQMRANINPSASISSRSSKTPTISRNGSSAASTAFGLPGKSRKSILKSATPTQSGANQNSNANVLYNQNNGSSYSRKSYKL</sequence>
<feature type="compositionally biased region" description="Low complexity" evidence="1">
    <location>
        <begin position="24"/>
        <end position="36"/>
    </location>
</feature>
<feature type="compositionally biased region" description="Polar residues" evidence="1">
    <location>
        <begin position="397"/>
        <end position="431"/>
    </location>
</feature>